<dbReference type="SUPFAM" id="SSF88659">
    <property type="entry name" value="Sigma3 and sigma4 domains of RNA polymerase sigma factors"/>
    <property type="match status" value="1"/>
</dbReference>
<keyword evidence="5" id="KW-0804">Transcription</keyword>
<dbReference type="PANTHER" id="PTHR43133:SF50">
    <property type="entry name" value="ECF RNA POLYMERASE SIGMA FACTOR SIGM"/>
    <property type="match status" value="1"/>
</dbReference>
<dbReference type="EMBL" id="FNUC01000004">
    <property type="protein sequence ID" value="SEF15976.1"/>
    <property type="molecule type" value="Genomic_DNA"/>
</dbReference>
<evidence type="ECO:0000313" key="9">
    <source>
        <dbReference type="EMBL" id="SEF15976.1"/>
    </source>
</evidence>
<dbReference type="NCBIfam" id="TIGR02937">
    <property type="entry name" value="sigma70-ECF"/>
    <property type="match status" value="1"/>
</dbReference>
<comment type="similarity">
    <text evidence="1">Belongs to the sigma-70 factor family. ECF subfamily.</text>
</comment>
<dbReference type="Proteomes" id="UP000181980">
    <property type="component" value="Unassembled WGS sequence"/>
</dbReference>
<dbReference type="InterPro" id="IPR013249">
    <property type="entry name" value="RNA_pol_sigma70_r4_t2"/>
</dbReference>
<keyword evidence="4" id="KW-0238">DNA-binding</keyword>
<proteinExistence type="inferred from homology"/>
<dbReference type="Pfam" id="PF08281">
    <property type="entry name" value="Sigma70_r4_2"/>
    <property type="match status" value="1"/>
</dbReference>
<dbReference type="InterPro" id="IPR007627">
    <property type="entry name" value="RNA_pol_sigma70_r2"/>
</dbReference>
<feature type="domain" description="RNA polymerase sigma-70 region 2" evidence="7">
    <location>
        <begin position="13"/>
        <end position="75"/>
    </location>
</feature>
<dbReference type="InterPro" id="IPR013324">
    <property type="entry name" value="RNA_pol_sigma_r3/r4-like"/>
</dbReference>
<keyword evidence="3" id="KW-0731">Sigma factor</keyword>
<protein>
    <submittedName>
        <fullName evidence="9">RNA polymerase sigma-70 factor, sigma-E family</fullName>
    </submittedName>
</protein>
<feature type="region of interest" description="Disordered" evidence="6">
    <location>
        <begin position="71"/>
        <end position="94"/>
    </location>
</feature>
<evidence type="ECO:0000256" key="1">
    <source>
        <dbReference type="ARBA" id="ARBA00010641"/>
    </source>
</evidence>
<evidence type="ECO:0000256" key="5">
    <source>
        <dbReference type="ARBA" id="ARBA00023163"/>
    </source>
</evidence>
<evidence type="ECO:0000256" key="6">
    <source>
        <dbReference type="SAM" id="MobiDB-lite"/>
    </source>
</evidence>
<dbReference type="PANTHER" id="PTHR43133">
    <property type="entry name" value="RNA POLYMERASE ECF-TYPE SIGMA FACTO"/>
    <property type="match status" value="1"/>
</dbReference>
<dbReference type="CDD" id="cd06171">
    <property type="entry name" value="Sigma70_r4"/>
    <property type="match status" value="1"/>
</dbReference>
<evidence type="ECO:0000256" key="3">
    <source>
        <dbReference type="ARBA" id="ARBA00023082"/>
    </source>
</evidence>
<dbReference type="GO" id="GO:0003677">
    <property type="term" value="F:DNA binding"/>
    <property type="evidence" value="ECO:0007669"/>
    <property type="project" value="UniProtKB-KW"/>
</dbReference>
<dbReference type="AlphaFoldDB" id="A0A1H5PQB3"/>
<dbReference type="Gene3D" id="1.10.10.10">
    <property type="entry name" value="Winged helix-like DNA-binding domain superfamily/Winged helix DNA-binding domain"/>
    <property type="match status" value="1"/>
</dbReference>
<name>A0A1H5PQB3_9ACTN</name>
<keyword evidence="10" id="KW-1185">Reference proteome</keyword>
<evidence type="ECO:0000259" key="7">
    <source>
        <dbReference type="Pfam" id="PF04542"/>
    </source>
</evidence>
<dbReference type="RefSeq" id="WP_216093949.1">
    <property type="nucleotide sequence ID" value="NZ_FNUC01000004.1"/>
</dbReference>
<evidence type="ECO:0000256" key="4">
    <source>
        <dbReference type="ARBA" id="ARBA00023125"/>
    </source>
</evidence>
<dbReference type="InterPro" id="IPR014325">
    <property type="entry name" value="RNA_pol_sigma-E_actinobac"/>
</dbReference>
<sequence length="161" mass="18076">MGVDFHEYVVTRRQPLLRLAYLLTGDAHLAEDVVQTALLRAFRQWRRVSRADQPDAYVRRMVVNAYVDGKRRRSSTEAPTAPVDLPAVASGPDHGDAHAERTVMWAALAGLPRVQRAVLVLRFYEDLDDARIAELLGSTPSTVRSNASRALATLRKEWTRV</sequence>
<reference evidence="10" key="1">
    <citation type="submission" date="2016-10" db="EMBL/GenBank/DDBJ databases">
        <authorList>
            <person name="Varghese N."/>
            <person name="Submissions S."/>
        </authorList>
    </citation>
    <scope>NUCLEOTIDE SEQUENCE [LARGE SCALE GENOMIC DNA]</scope>
    <source>
        <strain evidence="10">DSM 45237</strain>
    </source>
</reference>
<evidence type="ECO:0000313" key="10">
    <source>
        <dbReference type="Proteomes" id="UP000181980"/>
    </source>
</evidence>
<evidence type="ECO:0000256" key="2">
    <source>
        <dbReference type="ARBA" id="ARBA00023015"/>
    </source>
</evidence>
<dbReference type="InterPro" id="IPR013325">
    <property type="entry name" value="RNA_pol_sigma_r2"/>
</dbReference>
<dbReference type="NCBIfam" id="TIGR02983">
    <property type="entry name" value="SigE-fam_strep"/>
    <property type="match status" value="1"/>
</dbReference>
<dbReference type="InterPro" id="IPR014284">
    <property type="entry name" value="RNA_pol_sigma-70_dom"/>
</dbReference>
<accession>A0A1H5PQB3</accession>
<dbReference type="InterPro" id="IPR039425">
    <property type="entry name" value="RNA_pol_sigma-70-like"/>
</dbReference>
<evidence type="ECO:0000259" key="8">
    <source>
        <dbReference type="Pfam" id="PF08281"/>
    </source>
</evidence>
<dbReference type="Pfam" id="PF04542">
    <property type="entry name" value="Sigma70_r2"/>
    <property type="match status" value="1"/>
</dbReference>
<dbReference type="STRING" id="561176.SAMN04488561_5164"/>
<dbReference type="GO" id="GO:0016987">
    <property type="term" value="F:sigma factor activity"/>
    <property type="evidence" value="ECO:0007669"/>
    <property type="project" value="UniProtKB-KW"/>
</dbReference>
<dbReference type="GO" id="GO:0006352">
    <property type="term" value="P:DNA-templated transcription initiation"/>
    <property type="evidence" value="ECO:0007669"/>
    <property type="project" value="InterPro"/>
</dbReference>
<feature type="domain" description="RNA polymerase sigma factor 70 region 4 type 2" evidence="8">
    <location>
        <begin position="104"/>
        <end position="154"/>
    </location>
</feature>
<gene>
    <name evidence="9" type="ORF">SAMN04488561_5164</name>
</gene>
<dbReference type="SUPFAM" id="SSF88946">
    <property type="entry name" value="Sigma2 domain of RNA polymerase sigma factors"/>
    <property type="match status" value="1"/>
</dbReference>
<dbReference type="InterPro" id="IPR036388">
    <property type="entry name" value="WH-like_DNA-bd_sf"/>
</dbReference>
<organism evidence="9 10">
    <name type="scientific">Jiangella alba</name>
    <dbReference type="NCBI Taxonomy" id="561176"/>
    <lineage>
        <taxon>Bacteria</taxon>
        <taxon>Bacillati</taxon>
        <taxon>Actinomycetota</taxon>
        <taxon>Actinomycetes</taxon>
        <taxon>Jiangellales</taxon>
        <taxon>Jiangellaceae</taxon>
        <taxon>Jiangella</taxon>
    </lineage>
</organism>
<dbReference type="Gene3D" id="1.10.1740.10">
    <property type="match status" value="1"/>
</dbReference>
<keyword evidence="2" id="KW-0805">Transcription regulation</keyword>